<dbReference type="AlphaFoldDB" id="A0A6M4NTE7"/>
<dbReference type="EMBL" id="MN661402">
    <property type="protein sequence ID" value="QJS00448.1"/>
    <property type="molecule type" value="Genomic_DNA"/>
</dbReference>
<organism evidence="1">
    <name type="scientific">Klebsiella quasipneumoniae</name>
    <dbReference type="NCBI Taxonomy" id="1463165"/>
    <lineage>
        <taxon>Bacteria</taxon>
        <taxon>Pseudomonadati</taxon>
        <taxon>Pseudomonadota</taxon>
        <taxon>Gammaproteobacteria</taxon>
        <taxon>Enterobacterales</taxon>
        <taxon>Enterobacteriaceae</taxon>
        <taxon>Klebsiella/Raoultella group</taxon>
        <taxon>Klebsiella</taxon>
        <taxon>Klebsiella pneumoniae complex</taxon>
    </lineage>
</organism>
<evidence type="ECO:0000313" key="1">
    <source>
        <dbReference type="EMBL" id="QJS00448.1"/>
    </source>
</evidence>
<name>A0A6M4NTE7_9ENTR</name>
<sequence length="40" mass="4602">MQVAHVMYCFLKEVMKAIRGKVTFAHTGSHPAHYLKELTQ</sequence>
<geneLocation type="plasmid" evidence="1">
    <name>pKP18-31-IMP</name>
</geneLocation>
<reference evidence="1" key="1">
    <citation type="submission" date="2019-11" db="EMBL/GenBank/DDBJ databases">
        <authorList>
            <person name="Qin S."/>
            <person name="Dong H."/>
        </authorList>
    </citation>
    <scope>NUCLEOTIDE SEQUENCE</scope>
    <source>
        <strain evidence="1">KP18-31</strain>
        <plasmid evidence="1">pKP18-31-IMP,KPC</plasmid>
    </source>
</reference>
<accession>A0A6M4NTE7</accession>
<keyword evidence="1" id="KW-0614">Plasmid</keyword>
<proteinExistence type="predicted"/>
<protein>
    <submittedName>
        <fullName evidence="1">Uncharacterized protein</fullName>
    </submittedName>
</protein>